<protein>
    <submittedName>
        <fullName evidence="1">DUF3892 domain-containing protein</fullName>
    </submittedName>
</protein>
<dbReference type="InterPro" id="IPR024997">
    <property type="entry name" value="DUF3892"/>
</dbReference>
<dbReference type="EMBL" id="JAESWB010000247">
    <property type="protein sequence ID" value="MBL4953822.1"/>
    <property type="molecule type" value="Genomic_DNA"/>
</dbReference>
<comment type="caution">
    <text evidence="1">The sequence shown here is derived from an EMBL/GenBank/DDBJ whole genome shotgun (WGS) entry which is preliminary data.</text>
</comment>
<dbReference type="RefSeq" id="WP_202655087.1">
    <property type="nucleotide sequence ID" value="NZ_JAESWB010000247.1"/>
</dbReference>
<evidence type="ECO:0000313" key="2">
    <source>
        <dbReference type="Proteomes" id="UP000623967"/>
    </source>
</evidence>
<evidence type="ECO:0000313" key="1">
    <source>
        <dbReference type="EMBL" id="MBL4953822.1"/>
    </source>
</evidence>
<accession>A0ABS1TRD4</accession>
<gene>
    <name evidence="1" type="ORF">JK635_16685</name>
</gene>
<reference evidence="1 2" key="1">
    <citation type="submission" date="2021-01" db="EMBL/GenBank/DDBJ databases">
        <title>Genome public.</title>
        <authorList>
            <person name="Liu C."/>
            <person name="Sun Q."/>
        </authorList>
    </citation>
    <scope>NUCLEOTIDE SEQUENCE [LARGE SCALE GENOMIC DNA]</scope>
    <source>
        <strain evidence="1 2">YIM B02564</strain>
    </source>
</reference>
<keyword evidence="2" id="KW-1185">Reference proteome</keyword>
<dbReference type="Pfam" id="PF13031">
    <property type="entry name" value="DUF3892"/>
    <property type="match status" value="1"/>
</dbReference>
<name>A0ABS1TRD4_9BACI</name>
<organism evidence="1 2">
    <name type="scientific">Neobacillus paridis</name>
    <dbReference type="NCBI Taxonomy" id="2803862"/>
    <lineage>
        <taxon>Bacteria</taxon>
        <taxon>Bacillati</taxon>
        <taxon>Bacillota</taxon>
        <taxon>Bacilli</taxon>
        <taxon>Bacillales</taxon>
        <taxon>Bacillaceae</taxon>
        <taxon>Neobacillus</taxon>
    </lineage>
</organism>
<sequence length="70" mass="7951">METITALHRNYYGKIISFITSEGRVISYQKAIMEAEKGLLAGVHVEMGPEGNPCLLPEHEQDFDHYPNLF</sequence>
<dbReference type="Proteomes" id="UP000623967">
    <property type="component" value="Unassembled WGS sequence"/>
</dbReference>
<proteinExistence type="predicted"/>